<sequence>MSNAEFLEAAVKLDGVSISDEGEEFVATCEEEAEGKIDATKVFASARSAGLDVTNTIGDFDAGHLRVYVDKEGSE</sequence>
<dbReference type="EMBL" id="CP002062">
    <property type="protein sequence ID" value="ADJ14429.1"/>
    <property type="molecule type" value="Genomic_DNA"/>
</dbReference>
<dbReference type="EMBL" id="AOHV01000010">
    <property type="protein sequence ID" value="ELY40145.1"/>
    <property type="molecule type" value="Genomic_DNA"/>
</dbReference>
<gene>
    <name evidence="1" type="ordered locus">HacjB3_05190</name>
    <name evidence="2" type="ORF">C497_03575</name>
</gene>
<name>D8J9L7_HALJB</name>
<dbReference type="HOGENOM" id="CLU_2662195_0_0_2"/>
<dbReference type="Proteomes" id="UP000000390">
    <property type="component" value="Chromosome"/>
</dbReference>
<keyword evidence="4" id="KW-1185">Reference proteome</keyword>
<evidence type="ECO:0000313" key="4">
    <source>
        <dbReference type="Proteomes" id="UP000011645"/>
    </source>
</evidence>
<reference evidence="2 4" key="2">
    <citation type="journal article" date="2014" name="PLoS Genet.">
        <title>Phylogenetically driven sequencing of extremely halophilic archaea reveals strategies for static and dynamic osmo-response.</title>
        <authorList>
            <person name="Becker E.A."/>
            <person name="Seitzer P.M."/>
            <person name="Tritt A."/>
            <person name="Larsen D."/>
            <person name="Krusor M."/>
            <person name="Yao A.I."/>
            <person name="Wu D."/>
            <person name="Madern D."/>
            <person name="Eisen J.A."/>
            <person name="Darling A.E."/>
            <person name="Facciotti M.T."/>
        </authorList>
    </citation>
    <scope>NUCLEOTIDE SEQUENCE [LARGE SCALE GENOMIC DNA]</scope>
    <source>
        <strain evidence="2">B3</strain>
        <strain evidence="4">DSM 18796 / CECT 7217 / JCM 14584 / KCTC 4019 / B3</strain>
    </source>
</reference>
<organism evidence="1 3">
    <name type="scientific">Halalkalicoccus jeotgali (strain DSM 18796 / CECT 7217 / JCM 14584 / KCTC 4019 / B3)</name>
    <dbReference type="NCBI Taxonomy" id="795797"/>
    <lineage>
        <taxon>Archaea</taxon>
        <taxon>Methanobacteriati</taxon>
        <taxon>Methanobacteriota</taxon>
        <taxon>Stenosarchaea group</taxon>
        <taxon>Halobacteria</taxon>
        <taxon>Halobacteriales</taxon>
        <taxon>Halococcaceae</taxon>
        <taxon>Halalkalicoccus</taxon>
    </lineage>
</organism>
<accession>D8J9L7</accession>
<proteinExistence type="predicted"/>
<dbReference type="GeneID" id="9418842"/>
<evidence type="ECO:0000313" key="2">
    <source>
        <dbReference type="EMBL" id="ELY40145.1"/>
    </source>
</evidence>
<protein>
    <submittedName>
        <fullName evidence="1">Uncharacterized protein</fullName>
    </submittedName>
</protein>
<dbReference type="RefSeq" id="WP_008414561.1">
    <property type="nucleotide sequence ID" value="NC_014297.1"/>
</dbReference>
<dbReference type="KEGG" id="hje:HacjB3_05190"/>
<dbReference type="Proteomes" id="UP000011645">
    <property type="component" value="Unassembled WGS sequence"/>
</dbReference>
<dbReference type="STRING" id="795797.HacjB3_05190"/>
<dbReference type="PATRIC" id="fig|795797.18.peg.1043"/>
<evidence type="ECO:0000313" key="1">
    <source>
        <dbReference type="EMBL" id="ADJ14429.1"/>
    </source>
</evidence>
<reference evidence="1 3" key="1">
    <citation type="journal article" date="2010" name="J. Bacteriol.">
        <title>Complete genome sequence of Halalkalicoccus jeotgali B3(T), an extremely halophilic archaeon.</title>
        <authorList>
            <person name="Roh S.W."/>
            <person name="Nam Y.D."/>
            <person name="Nam S.H."/>
            <person name="Choi S.H."/>
            <person name="Park H.S."/>
            <person name="Bae J.W."/>
        </authorList>
    </citation>
    <scope>NUCLEOTIDE SEQUENCE [LARGE SCALE GENOMIC DNA]</scope>
    <source>
        <strain evidence="1">B3</strain>
        <strain evidence="3">DSM 18796 / CECT 7217 / JCM 14584 / KCTC 4019 / B3</strain>
    </source>
</reference>
<dbReference type="AlphaFoldDB" id="D8J9L7"/>
<evidence type="ECO:0000313" key="3">
    <source>
        <dbReference type="Proteomes" id="UP000000390"/>
    </source>
</evidence>